<feature type="domain" description="Tyrosine specific protein phosphatases" evidence="7">
    <location>
        <begin position="134"/>
        <end position="190"/>
    </location>
</feature>
<evidence type="ECO:0000256" key="3">
    <source>
        <dbReference type="ARBA" id="ARBA00022801"/>
    </source>
</evidence>
<keyword evidence="9" id="KW-1185">Reference proteome</keyword>
<dbReference type="GO" id="GO:0008330">
    <property type="term" value="F:protein tyrosine/threonine phosphatase activity"/>
    <property type="evidence" value="ECO:0007669"/>
    <property type="project" value="TreeGrafter"/>
</dbReference>
<evidence type="ECO:0000256" key="4">
    <source>
        <dbReference type="ARBA" id="ARBA00022912"/>
    </source>
</evidence>
<feature type="region of interest" description="Disordered" evidence="5">
    <location>
        <begin position="587"/>
        <end position="639"/>
    </location>
</feature>
<dbReference type="GO" id="GO:0043409">
    <property type="term" value="P:negative regulation of MAPK cascade"/>
    <property type="evidence" value="ECO:0007669"/>
    <property type="project" value="TreeGrafter"/>
</dbReference>
<dbReference type="Gene3D" id="3.90.190.10">
    <property type="entry name" value="Protein tyrosine phosphatase superfamily"/>
    <property type="match status" value="1"/>
</dbReference>
<feature type="compositionally biased region" description="Pro residues" evidence="5">
    <location>
        <begin position="595"/>
        <end position="611"/>
    </location>
</feature>
<dbReference type="PROSITE" id="PS00383">
    <property type="entry name" value="TYR_PHOSPHATASE_1"/>
    <property type="match status" value="1"/>
</dbReference>
<evidence type="ECO:0000313" key="9">
    <source>
        <dbReference type="Proteomes" id="UP000780801"/>
    </source>
</evidence>
<dbReference type="Pfam" id="PF00782">
    <property type="entry name" value="DSPc"/>
    <property type="match status" value="1"/>
</dbReference>
<dbReference type="GO" id="GO:0033550">
    <property type="term" value="F:MAP kinase tyrosine phosphatase activity"/>
    <property type="evidence" value="ECO:0007669"/>
    <property type="project" value="TreeGrafter"/>
</dbReference>
<feature type="region of interest" description="Disordered" evidence="5">
    <location>
        <begin position="473"/>
        <end position="508"/>
    </location>
</feature>
<dbReference type="OrthoDB" id="2017893at2759"/>
<organism evidence="8 9">
    <name type="scientific">Lunasporangiospora selenospora</name>
    <dbReference type="NCBI Taxonomy" id="979761"/>
    <lineage>
        <taxon>Eukaryota</taxon>
        <taxon>Fungi</taxon>
        <taxon>Fungi incertae sedis</taxon>
        <taxon>Mucoromycota</taxon>
        <taxon>Mortierellomycotina</taxon>
        <taxon>Mortierellomycetes</taxon>
        <taxon>Mortierellales</taxon>
        <taxon>Mortierellaceae</taxon>
        <taxon>Lunasporangiospora</taxon>
    </lineage>
</organism>
<dbReference type="PANTHER" id="PTHR10159">
    <property type="entry name" value="DUAL SPECIFICITY PROTEIN PHOSPHATASE"/>
    <property type="match status" value="1"/>
</dbReference>
<keyword evidence="4" id="KW-0904">Protein phosphatase</keyword>
<evidence type="ECO:0000256" key="1">
    <source>
        <dbReference type="ARBA" id="ARBA00008601"/>
    </source>
</evidence>
<proteinExistence type="inferred from homology"/>
<dbReference type="InterPro" id="IPR029021">
    <property type="entry name" value="Prot-tyrosine_phosphatase-like"/>
</dbReference>
<sequence length="679" mass="72977">MSSALGRRRPISAYFADFSAECGTASPYTKEPVRVLPYLYLGAEHNAMDTITLSRLGITAVLNVAVEIASDMEKPAISPDSSTSGSNQFRNSFPAGESISWQTQKQQQQQQQRSKGSIWYKSLAWSHHQRNLQSEFPTAFEFIEHARSQGGKVLVHCQLGVSRSASLVIAYVMKSEGMTLNSAYDFVKQRSAVISPNMSLMYQLAEFEKTLQSNNLGDNKHSNKSDGNNSASSNRPRRRVSASPTWSQGLKSSGVGVQEDEEDYYPYPTESEMDKDIHMDIDTEHHVRALVASKAEPSVGRPVTRPRSTYNRLLEPSIPLTPLKDRFSAPIPSVSAQPISQPTSQPLSTTLGVRARRSSSRSKPLFKDFVSEGNEHSNRYSIYDHNGSDQEDFHAGAGRPSYLAYPSLSTIASASPTGFEHTIPSPPPAPVLTMPILSSPAHGTTTTMMATTPSLAYFDLSPPMPPFAFESSNGYGPCSSPSSPSSASSFTTSSMRSRPSSTSSIASTSDFPFLESTAKSTITPTALPSSLVSTSAATAQAKAVPPAIVSSGSLEVNQTRYSNGCDGVQTRTKGAHRLASALTQTWSISSVSQQPPSPSSQPEPQPQPQPQPHSQSDPYSQPQPHPIPKTDATGVAVSVLEGVPVMTGVEMEATRAQEGEDPSMGGEVTETAAVEANTC</sequence>
<comment type="similarity">
    <text evidence="1">Belongs to the protein-tyrosine phosphatase family. Non-receptor class dual specificity subfamily.</text>
</comment>
<dbReference type="PROSITE" id="PS50056">
    <property type="entry name" value="TYR_PHOSPHATASE_2"/>
    <property type="match status" value="1"/>
</dbReference>
<dbReference type="InterPro" id="IPR000340">
    <property type="entry name" value="Dual-sp_phosphatase_cat-dom"/>
</dbReference>
<dbReference type="EC" id="3.1.3.48" evidence="2"/>
<feature type="non-terminal residue" evidence="8">
    <location>
        <position position="679"/>
    </location>
</feature>
<accession>A0A9P6KB14</accession>
<feature type="domain" description="Tyrosine-protein phosphatase" evidence="6">
    <location>
        <begin position="31"/>
        <end position="213"/>
    </location>
</feature>
<protein>
    <recommendedName>
        <fullName evidence="2">protein-tyrosine-phosphatase</fullName>
        <ecNumber evidence="2">3.1.3.48</ecNumber>
    </recommendedName>
</protein>
<dbReference type="EMBL" id="JAABOA010003908">
    <property type="protein sequence ID" value="KAF9578200.1"/>
    <property type="molecule type" value="Genomic_DNA"/>
</dbReference>
<dbReference type="InterPro" id="IPR000387">
    <property type="entry name" value="Tyr_Pase_dom"/>
</dbReference>
<keyword evidence="3" id="KW-0378">Hydrolase</keyword>
<feature type="region of interest" description="Disordered" evidence="5">
    <location>
        <begin position="655"/>
        <end position="679"/>
    </location>
</feature>
<evidence type="ECO:0000313" key="8">
    <source>
        <dbReference type="EMBL" id="KAF9578200.1"/>
    </source>
</evidence>
<evidence type="ECO:0000256" key="2">
    <source>
        <dbReference type="ARBA" id="ARBA00013064"/>
    </source>
</evidence>
<evidence type="ECO:0000259" key="7">
    <source>
        <dbReference type="PROSITE" id="PS50056"/>
    </source>
</evidence>
<dbReference type="PROSITE" id="PS50054">
    <property type="entry name" value="TYR_PHOSPHATASE_DUAL"/>
    <property type="match status" value="1"/>
</dbReference>
<dbReference type="AlphaFoldDB" id="A0A9P6KB14"/>
<dbReference type="PANTHER" id="PTHR10159:SF519">
    <property type="entry name" value="DUAL SPECIFICITY PROTEIN PHOSPHATASE MPK3"/>
    <property type="match status" value="1"/>
</dbReference>
<dbReference type="InterPro" id="IPR016130">
    <property type="entry name" value="Tyr_Pase_AS"/>
</dbReference>
<feature type="region of interest" description="Disordered" evidence="5">
    <location>
        <begin position="214"/>
        <end position="270"/>
    </location>
</feature>
<gene>
    <name evidence="8" type="ORF">BGW38_006132</name>
</gene>
<dbReference type="SMART" id="SM00195">
    <property type="entry name" value="DSPc"/>
    <property type="match status" value="1"/>
</dbReference>
<dbReference type="GO" id="GO:0017017">
    <property type="term" value="F:MAP kinase tyrosine/serine/threonine phosphatase activity"/>
    <property type="evidence" value="ECO:0007669"/>
    <property type="project" value="TreeGrafter"/>
</dbReference>
<comment type="caution">
    <text evidence="8">The sequence shown here is derived from an EMBL/GenBank/DDBJ whole genome shotgun (WGS) entry which is preliminary data.</text>
</comment>
<name>A0A9P6KB14_9FUNG</name>
<dbReference type="Proteomes" id="UP000780801">
    <property type="component" value="Unassembled WGS sequence"/>
</dbReference>
<feature type="compositionally biased region" description="Polar residues" evidence="5">
    <location>
        <begin position="334"/>
        <end position="351"/>
    </location>
</feature>
<evidence type="ECO:0000256" key="5">
    <source>
        <dbReference type="SAM" id="MobiDB-lite"/>
    </source>
</evidence>
<reference evidence="8" key="1">
    <citation type="journal article" date="2020" name="Fungal Divers.">
        <title>Resolving the Mortierellaceae phylogeny through synthesis of multi-gene phylogenetics and phylogenomics.</title>
        <authorList>
            <person name="Vandepol N."/>
            <person name="Liber J."/>
            <person name="Desiro A."/>
            <person name="Na H."/>
            <person name="Kennedy M."/>
            <person name="Barry K."/>
            <person name="Grigoriev I.V."/>
            <person name="Miller A.N."/>
            <person name="O'Donnell K."/>
            <person name="Stajich J.E."/>
            <person name="Bonito G."/>
        </authorList>
    </citation>
    <scope>NUCLEOTIDE SEQUENCE</scope>
    <source>
        <strain evidence="8">KOD1015</strain>
    </source>
</reference>
<dbReference type="InterPro" id="IPR020422">
    <property type="entry name" value="TYR_PHOSPHATASE_DUAL_dom"/>
</dbReference>
<dbReference type="GO" id="GO:0005737">
    <property type="term" value="C:cytoplasm"/>
    <property type="evidence" value="ECO:0007669"/>
    <property type="project" value="TreeGrafter"/>
</dbReference>
<evidence type="ECO:0000259" key="6">
    <source>
        <dbReference type="PROSITE" id="PS50054"/>
    </source>
</evidence>
<feature type="region of interest" description="Disordered" evidence="5">
    <location>
        <begin position="334"/>
        <end position="359"/>
    </location>
</feature>
<dbReference type="SUPFAM" id="SSF52799">
    <property type="entry name" value="(Phosphotyrosine protein) phosphatases II"/>
    <property type="match status" value="1"/>
</dbReference>